<feature type="transmembrane region" description="Helical" evidence="6">
    <location>
        <begin position="251"/>
        <end position="272"/>
    </location>
</feature>
<dbReference type="EMBL" id="JABBFX010000001">
    <property type="protein sequence ID" value="NML45713.1"/>
    <property type="molecule type" value="Genomic_DNA"/>
</dbReference>
<dbReference type="InterPro" id="IPR001851">
    <property type="entry name" value="ABC_transp_permease"/>
</dbReference>
<dbReference type="Pfam" id="PF02653">
    <property type="entry name" value="BPD_transp_2"/>
    <property type="match status" value="1"/>
</dbReference>
<name>A0A848HB62_9BURK</name>
<feature type="transmembrane region" description="Helical" evidence="6">
    <location>
        <begin position="12"/>
        <end position="34"/>
    </location>
</feature>
<dbReference type="GO" id="GO:0005886">
    <property type="term" value="C:plasma membrane"/>
    <property type="evidence" value="ECO:0007669"/>
    <property type="project" value="UniProtKB-SubCell"/>
</dbReference>
<feature type="transmembrane region" description="Helical" evidence="6">
    <location>
        <begin position="293"/>
        <end position="314"/>
    </location>
</feature>
<keyword evidence="2" id="KW-1003">Cell membrane</keyword>
<gene>
    <name evidence="7" type="ORF">HHL11_18335</name>
</gene>
<dbReference type="Proteomes" id="UP000541185">
    <property type="component" value="Unassembled WGS sequence"/>
</dbReference>
<dbReference type="PANTHER" id="PTHR30482:SF20">
    <property type="entry name" value="HIGH-AFFINITY BRANCHED-CHAIN AMINO ACID TRANSPORT SYSTEM PERMEASE PROTEIN LIVM"/>
    <property type="match status" value="1"/>
</dbReference>
<evidence type="ECO:0000256" key="2">
    <source>
        <dbReference type="ARBA" id="ARBA00022475"/>
    </source>
</evidence>
<accession>A0A848HB62</accession>
<proteinExistence type="predicted"/>
<dbReference type="CDD" id="cd06581">
    <property type="entry name" value="TM_PBP1_LivM_like"/>
    <property type="match status" value="1"/>
</dbReference>
<feature type="transmembrane region" description="Helical" evidence="6">
    <location>
        <begin position="91"/>
        <end position="112"/>
    </location>
</feature>
<protein>
    <submittedName>
        <fullName evidence="7">Branched-chain amino acid ABC transporter permease</fullName>
    </submittedName>
</protein>
<reference evidence="7 8" key="1">
    <citation type="submission" date="2020-04" db="EMBL/GenBank/DDBJ databases">
        <title>Ramlibacter sp. G-1-2-2 isolated from soil.</title>
        <authorList>
            <person name="Dahal R.H."/>
        </authorList>
    </citation>
    <scope>NUCLEOTIDE SEQUENCE [LARGE SCALE GENOMIC DNA]</scope>
    <source>
        <strain evidence="7 8">G-1-2-2</strain>
    </source>
</reference>
<feature type="transmembrane region" description="Helical" evidence="6">
    <location>
        <begin position="65"/>
        <end position="85"/>
    </location>
</feature>
<keyword evidence="8" id="KW-1185">Reference proteome</keyword>
<dbReference type="GO" id="GO:0015658">
    <property type="term" value="F:branched-chain amino acid transmembrane transporter activity"/>
    <property type="evidence" value="ECO:0007669"/>
    <property type="project" value="InterPro"/>
</dbReference>
<keyword evidence="3 6" id="KW-0812">Transmembrane</keyword>
<dbReference type="InterPro" id="IPR043428">
    <property type="entry name" value="LivM-like"/>
</dbReference>
<feature type="transmembrane region" description="Helical" evidence="6">
    <location>
        <begin position="220"/>
        <end position="239"/>
    </location>
</feature>
<comment type="subcellular location">
    <subcellularLocation>
        <location evidence="1">Cell membrane</location>
        <topology evidence="1">Multi-pass membrane protein</topology>
    </subcellularLocation>
</comment>
<evidence type="ECO:0000256" key="5">
    <source>
        <dbReference type="ARBA" id="ARBA00023136"/>
    </source>
</evidence>
<feature type="transmembrane region" description="Helical" evidence="6">
    <location>
        <begin position="40"/>
        <end position="60"/>
    </location>
</feature>
<feature type="transmembrane region" description="Helical" evidence="6">
    <location>
        <begin position="119"/>
        <end position="141"/>
    </location>
</feature>
<keyword evidence="4 6" id="KW-1133">Transmembrane helix</keyword>
<organism evidence="7 8">
    <name type="scientific">Ramlibacter agri</name>
    <dbReference type="NCBI Taxonomy" id="2728837"/>
    <lineage>
        <taxon>Bacteria</taxon>
        <taxon>Pseudomonadati</taxon>
        <taxon>Pseudomonadota</taxon>
        <taxon>Betaproteobacteria</taxon>
        <taxon>Burkholderiales</taxon>
        <taxon>Comamonadaceae</taxon>
        <taxon>Ramlibacter</taxon>
    </lineage>
</organism>
<comment type="caution">
    <text evidence="7">The sequence shown here is derived from an EMBL/GenBank/DDBJ whole genome shotgun (WGS) entry which is preliminary data.</text>
</comment>
<evidence type="ECO:0000256" key="6">
    <source>
        <dbReference type="SAM" id="Phobius"/>
    </source>
</evidence>
<keyword evidence="5 6" id="KW-0472">Membrane</keyword>
<dbReference type="PANTHER" id="PTHR30482">
    <property type="entry name" value="HIGH-AFFINITY BRANCHED-CHAIN AMINO ACID TRANSPORT SYSTEM PERMEASE"/>
    <property type="match status" value="1"/>
</dbReference>
<dbReference type="AlphaFoldDB" id="A0A848HB62"/>
<evidence type="ECO:0000313" key="7">
    <source>
        <dbReference type="EMBL" id="NML45713.1"/>
    </source>
</evidence>
<evidence type="ECO:0000256" key="1">
    <source>
        <dbReference type="ARBA" id="ARBA00004651"/>
    </source>
</evidence>
<evidence type="ECO:0000313" key="8">
    <source>
        <dbReference type="Proteomes" id="UP000541185"/>
    </source>
</evidence>
<sequence length="337" mass="34699">MRSSMPQSPPLPLACGGFESLAGCAALVLLAPLLLSEYQVYALAVTFAYAIAALGTGIAYSSLGILALGQSGFMAIGAFASILLLEAKVPFIAVLPLCLLLGLACGAAFGLLASRLTQFPLAVVGFAFAFLLMDLGTGGLLKRLTGGEAGRTAPVGTLFAADVSQGLPMYYLGAIALVLCLLLALLAQRSSFGRALLSIKRDEMLAASCGVHVSGCKTALLALATAFATLGGALVAQFTNFASPGQFGPGLTVSLLAMALVGGSRFLLGPLVGTLILDTLPYLVKMRADDRQVLVGVVLLAVLVLAPDGLLAWLQSGWRALARRLPRPAAKHEERTP</sequence>
<evidence type="ECO:0000256" key="4">
    <source>
        <dbReference type="ARBA" id="ARBA00022989"/>
    </source>
</evidence>
<evidence type="ECO:0000256" key="3">
    <source>
        <dbReference type="ARBA" id="ARBA00022692"/>
    </source>
</evidence>
<feature type="transmembrane region" description="Helical" evidence="6">
    <location>
        <begin position="169"/>
        <end position="187"/>
    </location>
</feature>